<organism evidence="1">
    <name type="scientific">Ackermannviridae sp</name>
    <dbReference type="NCBI Taxonomy" id="2831612"/>
    <lineage>
        <taxon>Viruses</taxon>
        <taxon>Duplodnaviria</taxon>
        <taxon>Heunggongvirae</taxon>
        <taxon>Uroviricota</taxon>
        <taxon>Caudoviricetes</taxon>
        <taxon>Pantevenvirales</taxon>
        <taxon>Ackermannviridae</taxon>
    </lineage>
</organism>
<proteinExistence type="predicted"/>
<accession>A0A8S5VMS1</accession>
<name>A0A8S5VMS1_9CAUD</name>
<sequence>MALEMDKVLGNILKERFPQYPMRLLSYTDTGTGWEVRAMVKNSNMATVLEDGFNILISDREVLIHLIQNYTWI</sequence>
<reference evidence="1" key="1">
    <citation type="journal article" date="2021" name="Proc. Natl. Acad. Sci. U.S.A.">
        <title>A Catalog of Tens of Thousands of Viruses from Human Metagenomes Reveals Hidden Associations with Chronic Diseases.</title>
        <authorList>
            <person name="Tisza M.J."/>
            <person name="Buck C.B."/>
        </authorList>
    </citation>
    <scope>NUCLEOTIDE SEQUENCE</scope>
    <source>
        <strain evidence="1">Ctnaj7</strain>
    </source>
</reference>
<evidence type="ECO:0000313" key="1">
    <source>
        <dbReference type="EMBL" id="DAG92371.1"/>
    </source>
</evidence>
<dbReference type="EMBL" id="BK035305">
    <property type="protein sequence ID" value="DAG92371.1"/>
    <property type="molecule type" value="Genomic_DNA"/>
</dbReference>
<protein>
    <submittedName>
        <fullName evidence="1">Uncharacterized protein</fullName>
    </submittedName>
</protein>